<comment type="caution">
    <text evidence="2">The sequence shown here is derived from an EMBL/GenBank/DDBJ whole genome shotgun (WGS) entry which is preliminary data.</text>
</comment>
<dbReference type="AlphaFoldDB" id="A0A5C4RXK1"/>
<reference evidence="2 3" key="1">
    <citation type="submission" date="2019-05" db="EMBL/GenBank/DDBJ databases">
        <title>Draft Whole-Genome sequence of the green sulfur bacterium Prosthecochloris vibrioformis DSM 260.</title>
        <authorList>
            <person name="Meyer T.E."/>
            <person name="Kyndt J.A."/>
        </authorList>
    </citation>
    <scope>NUCLEOTIDE SEQUENCE [LARGE SCALE GENOMIC DNA]</scope>
    <source>
        <strain evidence="2 3">DSM 260</strain>
    </source>
</reference>
<evidence type="ECO:0000313" key="3">
    <source>
        <dbReference type="Proteomes" id="UP000309544"/>
    </source>
</evidence>
<dbReference type="RefSeq" id="WP_068867440.1">
    <property type="nucleotide sequence ID" value="NZ_VDCI01000009.1"/>
</dbReference>
<proteinExistence type="predicted"/>
<dbReference type="Proteomes" id="UP000309544">
    <property type="component" value="Unassembled WGS sequence"/>
</dbReference>
<organism evidence="2 3">
    <name type="scientific">Prosthecochloris vibrioformis</name>
    <name type="common">Chlorobium vibrioforme</name>
    <dbReference type="NCBI Taxonomy" id="1098"/>
    <lineage>
        <taxon>Bacteria</taxon>
        <taxon>Pseudomonadati</taxon>
        <taxon>Chlorobiota</taxon>
        <taxon>Chlorobiia</taxon>
        <taxon>Chlorobiales</taxon>
        <taxon>Chlorobiaceae</taxon>
        <taxon>Prosthecochloris</taxon>
    </lineage>
</organism>
<gene>
    <name evidence="2" type="ORF">FGF68_09135</name>
</gene>
<dbReference type="PANTHER" id="PTHR36443">
    <property type="entry name" value="BSR5223 PROTEIN"/>
    <property type="match status" value="1"/>
</dbReference>
<dbReference type="EMBL" id="VDCI01000009">
    <property type="protein sequence ID" value="TNJ36003.1"/>
    <property type="molecule type" value="Genomic_DNA"/>
</dbReference>
<accession>A0A5C4RXK1</accession>
<dbReference type="InterPro" id="IPR021320">
    <property type="entry name" value="DUF2905"/>
</dbReference>
<keyword evidence="1" id="KW-0472">Membrane</keyword>
<dbReference type="PANTHER" id="PTHR36443:SF1">
    <property type="entry name" value="BSR5223 PROTEIN"/>
    <property type="match status" value="1"/>
</dbReference>
<protein>
    <submittedName>
        <fullName evidence="2">DUF2905 domain-containing protein</fullName>
    </submittedName>
</protein>
<evidence type="ECO:0000256" key="1">
    <source>
        <dbReference type="SAM" id="Phobius"/>
    </source>
</evidence>
<keyword evidence="1" id="KW-1133">Transmembrane helix</keyword>
<name>A0A5C4RXK1_PROVB</name>
<sequence length="79" mass="8589">MPEPAKTLVVIGLILAAAGAMLAAFQKAGLQNPFAWVGHLPLDIRIEKDNFRFYFPIGTSIVLSILLSLVVALIKKLFP</sequence>
<feature type="transmembrane region" description="Helical" evidence="1">
    <location>
        <begin position="53"/>
        <end position="74"/>
    </location>
</feature>
<evidence type="ECO:0000313" key="2">
    <source>
        <dbReference type="EMBL" id="TNJ36003.1"/>
    </source>
</evidence>
<keyword evidence="1" id="KW-0812">Transmembrane</keyword>
<keyword evidence="3" id="KW-1185">Reference proteome</keyword>
<dbReference type="Pfam" id="PF11146">
    <property type="entry name" value="DUF2905"/>
    <property type="match status" value="1"/>
</dbReference>